<dbReference type="InterPro" id="IPR054691">
    <property type="entry name" value="LeuA/HCS_post-cat"/>
</dbReference>
<dbReference type="PANTHER" id="PTHR42880">
    <property type="entry name" value="HOMOCITRATE SYNTHASE"/>
    <property type="match status" value="1"/>
</dbReference>
<dbReference type="InterPro" id="IPR000891">
    <property type="entry name" value="PYR_CT"/>
</dbReference>
<evidence type="ECO:0000259" key="2">
    <source>
        <dbReference type="PROSITE" id="PS50991"/>
    </source>
</evidence>
<sequence>PEQVFGFVKEIKEKFPGKYDFHGHNDYGLAVLNTVKAILAGIDGVHTTVNGLGERTGNTSLIETAVVLKDHYNINLKLNESKFYEISLIVEEFSGKRISQNKPFIGGDVFTQTAGIHADGDKKGNLYKTRLTPKRFGRNSSINYALGKNVGKASIELNLKKLGIELSKEQIKELRNEVSTIGQNKGIITQADLLFLVADLFDQPEMVPVKLLDCEAVINLNGKRTGYVKFEYKGEILEEKGVGDGEYDACMNAT</sequence>
<dbReference type="Pfam" id="PF00682">
    <property type="entry name" value="HMGL-like"/>
    <property type="match status" value="1"/>
</dbReference>
<proteinExistence type="predicted"/>
<dbReference type="PANTHER" id="PTHR42880:SF1">
    <property type="entry name" value="ISOPROPYLMALATE_HOMOCITRATE_CITRAMALATE SYNTHASE FAMILY PROTEIN"/>
    <property type="match status" value="1"/>
</dbReference>
<keyword evidence="1" id="KW-0808">Transferase</keyword>
<dbReference type="PROSITE" id="PS50991">
    <property type="entry name" value="PYR_CT"/>
    <property type="match status" value="1"/>
</dbReference>
<dbReference type="EMBL" id="BARS01039443">
    <property type="protein sequence ID" value="GAG18946.1"/>
    <property type="molecule type" value="Genomic_DNA"/>
</dbReference>
<dbReference type="Gene3D" id="3.20.20.70">
    <property type="entry name" value="Aldolase class I"/>
    <property type="match status" value="1"/>
</dbReference>
<accession>X0X1T4</accession>
<evidence type="ECO:0000256" key="1">
    <source>
        <dbReference type="ARBA" id="ARBA00022679"/>
    </source>
</evidence>
<name>X0X1T4_9ZZZZ</name>
<dbReference type="Gene3D" id="1.10.238.260">
    <property type="match status" value="1"/>
</dbReference>
<organism evidence="3">
    <name type="scientific">marine sediment metagenome</name>
    <dbReference type="NCBI Taxonomy" id="412755"/>
    <lineage>
        <taxon>unclassified sequences</taxon>
        <taxon>metagenomes</taxon>
        <taxon>ecological metagenomes</taxon>
    </lineage>
</organism>
<reference evidence="3" key="1">
    <citation type="journal article" date="2014" name="Front. Microbiol.">
        <title>High frequency of phylogenetically diverse reductive dehalogenase-homologous genes in deep subseafloor sedimentary metagenomes.</title>
        <authorList>
            <person name="Kawai M."/>
            <person name="Futagami T."/>
            <person name="Toyoda A."/>
            <person name="Takaki Y."/>
            <person name="Nishi S."/>
            <person name="Hori S."/>
            <person name="Arai W."/>
            <person name="Tsubouchi T."/>
            <person name="Morono Y."/>
            <person name="Uchiyama I."/>
            <person name="Ito T."/>
            <person name="Fujiyama A."/>
            <person name="Inagaki F."/>
            <person name="Takami H."/>
        </authorList>
    </citation>
    <scope>NUCLEOTIDE SEQUENCE</scope>
    <source>
        <strain evidence="3">Expedition CK06-06</strain>
    </source>
</reference>
<protein>
    <recommendedName>
        <fullName evidence="2">Pyruvate carboxyltransferase domain-containing protein</fullName>
    </recommendedName>
</protein>
<comment type="caution">
    <text evidence="3">The sequence shown here is derived from an EMBL/GenBank/DDBJ whole genome shotgun (WGS) entry which is preliminary data.</text>
</comment>
<dbReference type="Pfam" id="PF22617">
    <property type="entry name" value="HCS_D2"/>
    <property type="match status" value="1"/>
</dbReference>
<dbReference type="InterPro" id="IPR013785">
    <property type="entry name" value="Aldolase_TIM"/>
</dbReference>
<dbReference type="GO" id="GO:0016740">
    <property type="term" value="F:transferase activity"/>
    <property type="evidence" value="ECO:0007669"/>
    <property type="project" value="UniProtKB-KW"/>
</dbReference>
<feature type="domain" description="Pyruvate carboxyltransferase" evidence="2">
    <location>
        <begin position="1"/>
        <end position="84"/>
    </location>
</feature>
<gene>
    <name evidence="3" type="ORF">S01H1_60222</name>
</gene>
<evidence type="ECO:0000313" key="3">
    <source>
        <dbReference type="EMBL" id="GAG18946.1"/>
    </source>
</evidence>
<feature type="non-terminal residue" evidence="3">
    <location>
        <position position="254"/>
    </location>
</feature>
<dbReference type="SUPFAM" id="SSF51569">
    <property type="entry name" value="Aldolase"/>
    <property type="match status" value="1"/>
</dbReference>
<dbReference type="AlphaFoldDB" id="X0X1T4"/>
<dbReference type="Gene3D" id="3.30.160.740">
    <property type="match status" value="1"/>
</dbReference>
<feature type="non-terminal residue" evidence="3">
    <location>
        <position position="1"/>
    </location>
</feature>